<dbReference type="EMBL" id="ANCE01000162">
    <property type="protein sequence ID" value="EMK22701.1"/>
    <property type="molecule type" value="Genomic_DNA"/>
</dbReference>
<name>M6FIS2_9LEPT</name>
<dbReference type="Proteomes" id="UP000011980">
    <property type="component" value="Unassembled WGS sequence"/>
</dbReference>
<protein>
    <submittedName>
        <fullName evidence="1">Uncharacterized protein</fullName>
    </submittedName>
</protein>
<gene>
    <name evidence="1" type="ORF">LEP1GSC008_0934</name>
</gene>
<evidence type="ECO:0000313" key="2">
    <source>
        <dbReference type="Proteomes" id="UP000011980"/>
    </source>
</evidence>
<accession>M6FIS2</accession>
<sequence>MDPMKSLNEFDVINPFYKSSLLRKNKYNKLITHFFKNSEI</sequence>
<dbReference type="PATRIC" id="fig|1240687.3.peg.3326"/>
<evidence type="ECO:0000313" key="1">
    <source>
        <dbReference type="EMBL" id="EMK22701.1"/>
    </source>
</evidence>
<reference evidence="1 2" key="1">
    <citation type="submission" date="2013-01" db="EMBL/GenBank/DDBJ databases">
        <authorList>
            <person name="Harkins D.M."/>
            <person name="Durkin A.S."/>
            <person name="Brinkac L.M."/>
            <person name="Haft D.H."/>
            <person name="Selengut J.D."/>
            <person name="Sanka R."/>
            <person name="DePew J."/>
            <person name="Purushe J."/>
            <person name="Galloway R.L."/>
            <person name="Vinetz J.M."/>
            <person name="Sutton G.G."/>
            <person name="Nierman W.C."/>
            <person name="Fouts D.E."/>
        </authorList>
    </citation>
    <scope>NUCLEOTIDE SEQUENCE [LARGE SCALE GENOMIC DNA]</scope>
    <source>
        <strain evidence="1 2">Nikolaevo</strain>
    </source>
</reference>
<proteinExistence type="predicted"/>
<comment type="caution">
    <text evidence="1">The sequence shown here is derived from an EMBL/GenBank/DDBJ whole genome shotgun (WGS) entry which is preliminary data.</text>
</comment>
<dbReference type="AlphaFoldDB" id="M6FIS2"/>
<organism evidence="1 2">
    <name type="scientific">Leptospira kirschneri serovar Bulgarica str. Nikolaevo</name>
    <dbReference type="NCBI Taxonomy" id="1240687"/>
    <lineage>
        <taxon>Bacteria</taxon>
        <taxon>Pseudomonadati</taxon>
        <taxon>Spirochaetota</taxon>
        <taxon>Spirochaetia</taxon>
        <taxon>Leptospirales</taxon>
        <taxon>Leptospiraceae</taxon>
        <taxon>Leptospira</taxon>
    </lineage>
</organism>